<protein>
    <submittedName>
        <fullName evidence="6">Putative plastid lipid-associated protein/fibrillin conserved domain-containing protein</fullName>
    </submittedName>
</protein>
<dbReference type="Pfam" id="PF04755">
    <property type="entry name" value="PAP_fibrillin"/>
    <property type="match status" value="1"/>
</dbReference>
<feature type="domain" description="Plastid lipid-associated protein/fibrillin conserved" evidence="5">
    <location>
        <begin position="153"/>
        <end position="335"/>
    </location>
</feature>
<evidence type="ECO:0000313" key="7">
    <source>
        <dbReference type="Proteomes" id="UP000215914"/>
    </source>
</evidence>
<keyword evidence="2" id="KW-0934">Plastid</keyword>
<proteinExistence type="predicted"/>
<dbReference type="GO" id="GO:0009535">
    <property type="term" value="C:chloroplast thylakoid membrane"/>
    <property type="evidence" value="ECO:0000318"/>
    <property type="project" value="GO_Central"/>
</dbReference>
<dbReference type="InterPro" id="IPR006843">
    <property type="entry name" value="PAP/fibrillin_dom"/>
</dbReference>
<keyword evidence="4" id="KW-0472">Membrane</keyword>
<dbReference type="AlphaFoldDB" id="A0A251SB66"/>
<organism evidence="6 7">
    <name type="scientific">Helianthus annuus</name>
    <name type="common">Common sunflower</name>
    <dbReference type="NCBI Taxonomy" id="4232"/>
    <lineage>
        <taxon>Eukaryota</taxon>
        <taxon>Viridiplantae</taxon>
        <taxon>Streptophyta</taxon>
        <taxon>Embryophyta</taxon>
        <taxon>Tracheophyta</taxon>
        <taxon>Spermatophyta</taxon>
        <taxon>Magnoliopsida</taxon>
        <taxon>eudicotyledons</taxon>
        <taxon>Gunneridae</taxon>
        <taxon>Pentapetalae</taxon>
        <taxon>asterids</taxon>
        <taxon>campanulids</taxon>
        <taxon>Asterales</taxon>
        <taxon>Asteraceae</taxon>
        <taxon>Asteroideae</taxon>
        <taxon>Heliantheae alliance</taxon>
        <taxon>Heliantheae</taxon>
        <taxon>Helianthus</taxon>
    </lineage>
</organism>
<dbReference type="InterPro" id="IPR039633">
    <property type="entry name" value="PAP"/>
</dbReference>
<evidence type="ECO:0000259" key="5">
    <source>
        <dbReference type="Pfam" id="PF04755"/>
    </source>
</evidence>
<dbReference type="Proteomes" id="UP000215914">
    <property type="component" value="Chromosome 15"/>
</dbReference>
<dbReference type="EMBL" id="CM007904">
    <property type="protein sequence ID" value="OTF96089.1"/>
    <property type="molecule type" value="Genomic_DNA"/>
</dbReference>
<evidence type="ECO:0000256" key="2">
    <source>
        <dbReference type="ARBA" id="ARBA00022640"/>
    </source>
</evidence>
<keyword evidence="4" id="KW-0812">Transmembrane</keyword>
<evidence type="ECO:0000256" key="4">
    <source>
        <dbReference type="SAM" id="Phobius"/>
    </source>
</evidence>
<gene>
    <name evidence="6" type="ORF">HannXRQ_Chr15g0490251</name>
</gene>
<dbReference type="GO" id="GO:0010236">
    <property type="term" value="P:plastoquinone biosynthetic process"/>
    <property type="evidence" value="ECO:0000318"/>
    <property type="project" value="GO_Central"/>
</dbReference>
<dbReference type="InParanoid" id="A0A251SB66"/>
<accession>A0A251SB66</accession>
<evidence type="ECO:0000256" key="1">
    <source>
        <dbReference type="ARBA" id="ARBA00004474"/>
    </source>
</evidence>
<comment type="subcellular location">
    <subcellularLocation>
        <location evidence="1">Plastid</location>
    </subcellularLocation>
</comment>
<feature type="transmembrane region" description="Helical" evidence="4">
    <location>
        <begin position="7"/>
        <end position="25"/>
    </location>
</feature>
<name>A0A251SB66_HELAN</name>
<reference evidence="7" key="1">
    <citation type="journal article" date="2017" name="Nature">
        <title>The sunflower genome provides insights into oil metabolism, flowering and Asterid evolution.</title>
        <authorList>
            <person name="Badouin H."/>
            <person name="Gouzy J."/>
            <person name="Grassa C.J."/>
            <person name="Murat F."/>
            <person name="Staton S.E."/>
            <person name="Cottret L."/>
            <person name="Lelandais-Briere C."/>
            <person name="Owens G.L."/>
            <person name="Carrere S."/>
            <person name="Mayjonade B."/>
            <person name="Legrand L."/>
            <person name="Gill N."/>
            <person name="Kane N.C."/>
            <person name="Bowers J.E."/>
            <person name="Hubner S."/>
            <person name="Bellec A."/>
            <person name="Berard A."/>
            <person name="Berges H."/>
            <person name="Blanchet N."/>
            <person name="Boniface M.C."/>
            <person name="Brunel D."/>
            <person name="Catrice O."/>
            <person name="Chaidir N."/>
            <person name="Claudel C."/>
            <person name="Donnadieu C."/>
            <person name="Faraut T."/>
            <person name="Fievet G."/>
            <person name="Helmstetter N."/>
            <person name="King M."/>
            <person name="Knapp S.J."/>
            <person name="Lai Z."/>
            <person name="Le Paslier M.C."/>
            <person name="Lippi Y."/>
            <person name="Lorenzon L."/>
            <person name="Mandel J.R."/>
            <person name="Marage G."/>
            <person name="Marchand G."/>
            <person name="Marquand E."/>
            <person name="Bret-Mestries E."/>
            <person name="Morien E."/>
            <person name="Nambeesan S."/>
            <person name="Nguyen T."/>
            <person name="Pegot-Espagnet P."/>
            <person name="Pouilly N."/>
            <person name="Raftis F."/>
            <person name="Sallet E."/>
            <person name="Schiex T."/>
            <person name="Thomas J."/>
            <person name="Vandecasteele C."/>
            <person name="Vares D."/>
            <person name="Vear F."/>
            <person name="Vautrin S."/>
            <person name="Crespi M."/>
            <person name="Mangin B."/>
            <person name="Burke J.M."/>
            <person name="Salse J."/>
            <person name="Munos S."/>
            <person name="Vincourt P."/>
            <person name="Rieseberg L.H."/>
            <person name="Langlade N.B."/>
        </authorList>
    </citation>
    <scope>NUCLEOTIDE SEQUENCE [LARGE SCALE GENOMIC DNA]</scope>
    <source>
        <strain evidence="7">cv. SF193</strain>
    </source>
</reference>
<keyword evidence="3" id="KW-0809">Transit peptide</keyword>
<dbReference type="STRING" id="4232.A0A251SB66"/>
<evidence type="ECO:0000256" key="3">
    <source>
        <dbReference type="ARBA" id="ARBA00022946"/>
    </source>
</evidence>
<dbReference type="PANTHER" id="PTHR31906">
    <property type="entry name" value="PLASTID-LIPID-ASSOCIATED PROTEIN 4, CHLOROPLASTIC-RELATED"/>
    <property type="match status" value="1"/>
</dbReference>
<dbReference type="FunCoup" id="A0A251SB66">
    <property type="interactions" value="1083"/>
</dbReference>
<sequence length="343" mass="39330">MLFLEPIWWHVFFFFFFFFFFFRFWSSTETNPTICGCCHLTSITQYITFKHQSKTHTHNSLHLTNNIKILKTNSVQHFFLQTKMGTKLLHPNISPSHVLPSTPTIPKLTKLPTHKHFFFTSRSSFAIKVSDQTSNLLNNQTDNSPTNYPTITHLKTKLNQTLQGLNRGIFGIPSEKKSEIEEMVKVLEGLNPNPNPTVDLDKLGGCWKLIYSTITILGSKRTKLGLRDFISLGDFLQVIDVAKGKAVNEIMFNVRGLNLLSGKLVIEASFNISSKSRVDIRYDTSTIVPDQLMNMFRKNYDVLLGIFNPDGWLEITYVDETLRIGRDDKGNIFILERSNQTDP</sequence>
<keyword evidence="7" id="KW-1185">Reference proteome</keyword>
<keyword evidence="4" id="KW-1133">Transmembrane helix</keyword>
<evidence type="ECO:0000313" key="6">
    <source>
        <dbReference type="EMBL" id="OTF96089.1"/>
    </source>
</evidence>